<name>A0A2M4C5X5_9DIPT</name>
<protein>
    <submittedName>
        <fullName evidence="2">Putative secreted protein</fullName>
    </submittedName>
</protein>
<sequence length="175" mass="19056">MLMASVPLSPRVGFLLVVLALLRRFSPESKPRSTVSSCLYSTVRQSQSKLQTFGQQSSVRGSLVAYTITPPIVSIRPEEHRAGCSAVHGYHANLGTRGAGQQFVEHVVVPAQPSGLPRCRRSYRAVECFSGTLCFDWRSPRDRFHVPASAARCGSASLVGHPEAKRKPSGSTVRH</sequence>
<evidence type="ECO:0000256" key="1">
    <source>
        <dbReference type="SAM" id="SignalP"/>
    </source>
</evidence>
<evidence type="ECO:0000313" key="2">
    <source>
        <dbReference type="EMBL" id="MBW60732.1"/>
    </source>
</evidence>
<keyword evidence="1" id="KW-0732">Signal</keyword>
<dbReference type="AlphaFoldDB" id="A0A2M4C5X5"/>
<proteinExistence type="predicted"/>
<accession>A0A2M4C5X5</accession>
<feature type="signal peptide" evidence="1">
    <location>
        <begin position="1"/>
        <end position="27"/>
    </location>
</feature>
<organism evidence="2">
    <name type="scientific">Anopheles marajoara</name>
    <dbReference type="NCBI Taxonomy" id="58244"/>
    <lineage>
        <taxon>Eukaryota</taxon>
        <taxon>Metazoa</taxon>
        <taxon>Ecdysozoa</taxon>
        <taxon>Arthropoda</taxon>
        <taxon>Hexapoda</taxon>
        <taxon>Insecta</taxon>
        <taxon>Pterygota</taxon>
        <taxon>Neoptera</taxon>
        <taxon>Endopterygota</taxon>
        <taxon>Diptera</taxon>
        <taxon>Nematocera</taxon>
        <taxon>Culicoidea</taxon>
        <taxon>Culicidae</taxon>
        <taxon>Anophelinae</taxon>
        <taxon>Anopheles</taxon>
    </lineage>
</organism>
<feature type="chain" id="PRO_5014960563" evidence="1">
    <location>
        <begin position="28"/>
        <end position="175"/>
    </location>
</feature>
<dbReference type="EMBL" id="GGFJ01011591">
    <property type="protein sequence ID" value="MBW60732.1"/>
    <property type="molecule type" value="Transcribed_RNA"/>
</dbReference>
<reference evidence="2" key="1">
    <citation type="submission" date="2018-01" db="EMBL/GenBank/DDBJ databases">
        <title>An insight into the sialome of Amazonian anophelines.</title>
        <authorList>
            <person name="Ribeiro J.M."/>
            <person name="Scarpassa V."/>
            <person name="Calvo E."/>
        </authorList>
    </citation>
    <scope>NUCLEOTIDE SEQUENCE</scope>
    <source>
        <tissue evidence="2">Salivary glands</tissue>
    </source>
</reference>